<dbReference type="GeneID" id="20529593"/>
<protein>
    <recommendedName>
        <fullName evidence="5">Proteasome endopeptidase complex</fullName>
    </recommendedName>
</protein>
<dbReference type="Pfam" id="PF00227">
    <property type="entry name" value="Proteasome"/>
    <property type="match status" value="1"/>
</dbReference>
<evidence type="ECO:0000313" key="3">
    <source>
        <dbReference type="EMBL" id="KCV68574.1"/>
    </source>
</evidence>
<dbReference type="AlphaFoldDB" id="A0A058Z2S2"/>
<dbReference type="PANTHER" id="PTHR11599">
    <property type="entry name" value="PROTEASOME SUBUNIT ALPHA/BETA"/>
    <property type="match status" value="1"/>
</dbReference>
<accession>A0A058Z2S2</accession>
<organism evidence="3">
    <name type="scientific">Fonticula alba</name>
    <name type="common">Slime mold</name>
    <dbReference type="NCBI Taxonomy" id="691883"/>
    <lineage>
        <taxon>Eukaryota</taxon>
        <taxon>Rotosphaerida</taxon>
        <taxon>Fonticulaceae</taxon>
        <taxon>Fonticula</taxon>
    </lineage>
</organism>
<dbReference type="Proteomes" id="UP000030693">
    <property type="component" value="Unassembled WGS sequence"/>
</dbReference>
<feature type="region of interest" description="Disordered" evidence="2">
    <location>
        <begin position="104"/>
        <end position="137"/>
    </location>
</feature>
<dbReference type="OrthoDB" id="431557at2759"/>
<dbReference type="GO" id="GO:0005839">
    <property type="term" value="C:proteasome core complex"/>
    <property type="evidence" value="ECO:0007669"/>
    <property type="project" value="InterPro"/>
</dbReference>
<evidence type="ECO:0000313" key="4">
    <source>
        <dbReference type="Proteomes" id="UP000030693"/>
    </source>
</evidence>
<sequence>MYGSRPYGVGMLIAGHDETGPHLLEFSPAGVSTEVLGGAIGARSQAARTYLERHCDTMKTATLDELVLHALLALRDTLPQDAPSLVAANISIAVVGPDAAKLAGSAATGTGSSSTASSAPEDLEQTSEGVGADAGSAAAVAEAARRSSVDHSAPIAVQTDSATEATNATAAAPGALAADADGRGDTFIVLGSAAVAALVARAEAN</sequence>
<dbReference type="InterPro" id="IPR050115">
    <property type="entry name" value="Proteasome_alpha"/>
</dbReference>
<dbReference type="GO" id="GO:0051603">
    <property type="term" value="P:proteolysis involved in protein catabolic process"/>
    <property type="evidence" value="ECO:0007669"/>
    <property type="project" value="InterPro"/>
</dbReference>
<feature type="compositionally biased region" description="Low complexity" evidence="2">
    <location>
        <begin position="127"/>
        <end position="137"/>
    </location>
</feature>
<evidence type="ECO:0000256" key="1">
    <source>
        <dbReference type="ARBA" id="ARBA00022942"/>
    </source>
</evidence>
<dbReference type="STRING" id="691883.A0A058Z2S2"/>
<evidence type="ECO:0008006" key="5">
    <source>
        <dbReference type="Google" id="ProtNLM"/>
    </source>
</evidence>
<name>A0A058Z2S2_FONAL</name>
<dbReference type="EMBL" id="KB932208">
    <property type="protein sequence ID" value="KCV68574.1"/>
    <property type="molecule type" value="Genomic_DNA"/>
</dbReference>
<reference evidence="3" key="1">
    <citation type="submission" date="2013-04" db="EMBL/GenBank/DDBJ databases">
        <title>The Genome Sequence of Fonticula alba ATCC 38817.</title>
        <authorList>
            <consortium name="The Broad Institute Genomics Platform"/>
            <person name="Russ C."/>
            <person name="Cuomo C."/>
            <person name="Burger G."/>
            <person name="Gray M.W."/>
            <person name="Holland P.W.H."/>
            <person name="King N."/>
            <person name="Lang F.B.F."/>
            <person name="Roger A.J."/>
            <person name="Ruiz-Trillo I."/>
            <person name="Brown M."/>
            <person name="Walker B."/>
            <person name="Young S."/>
            <person name="Zeng Q."/>
            <person name="Gargeya S."/>
            <person name="Fitzgerald M."/>
            <person name="Haas B."/>
            <person name="Abouelleil A."/>
            <person name="Allen A.W."/>
            <person name="Alvarado L."/>
            <person name="Arachchi H.M."/>
            <person name="Berlin A.M."/>
            <person name="Chapman S.B."/>
            <person name="Gainer-Dewar J."/>
            <person name="Goldberg J."/>
            <person name="Griggs A."/>
            <person name="Gujja S."/>
            <person name="Hansen M."/>
            <person name="Howarth C."/>
            <person name="Imamovic A."/>
            <person name="Ireland A."/>
            <person name="Larimer J."/>
            <person name="McCowan C."/>
            <person name="Murphy C."/>
            <person name="Pearson M."/>
            <person name="Poon T.W."/>
            <person name="Priest M."/>
            <person name="Roberts A."/>
            <person name="Saif S."/>
            <person name="Shea T."/>
            <person name="Sisk P."/>
            <person name="Sykes S."/>
            <person name="Wortman J."/>
            <person name="Nusbaum C."/>
            <person name="Birren B."/>
        </authorList>
    </citation>
    <scope>NUCLEOTIDE SEQUENCE [LARGE SCALE GENOMIC DNA]</scope>
    <source>
        <strain evidence="3">ATCC 38817</strain>
    </source>
</reference>
<gene>
    <name evidence="3" type="ORF">H696_04868</name>
</gene>
<dbReference type="Gene3D" id="3.60.20.10">
    <property type="entry name" value="Glutamine Phosphoribosylpyrophosphate, subunit 1, domain 1"/>
    <property type="match status" value="1"/>
</dbReference>
<keyword evidence="1" id="KW-0647">Proteasome</keyword>
<feature type="compositionally biased region" description="Low complexity" evidence="2">
    <location>
        <begin position="104"/>
        <end position="119"/>
    </location>
</feature>
<dbReference type="eggNOG" id="KOG0863">
    <property type="taxonomic scope" value="Eukaryota"/>
</dbReference>
<keyword evidence="4" id="KW-1185">Reference proteome</keyword>
<evidence type="ECO:0000256" key="2">
    <source>
        <dbReference type="SAM" id="MobiDB-lite"/>
    </source>
</evidence>
<dbReference type="RefSeq" id="XP_009497006.1">
    <property type="nucleotide sequence ID" value="XM_009498731.1"/>
</dbReference>
<dbReference type="InterPro" id="IPR029055">
    <property type="entry name" value="Ntn_hydrolases_N"/>
</dbReference>
<dbReference type="SUPFAM" id="SSF56235">
    <property type="entry name" value="N-terminal nucleophile aminohydrolases (Ntn hydrolases)"/>
    <property type="match status" value="1"/>
</dbReference>
<proteinExistence type="predicted"/>
<dbReference type="InterPro" id="IPR001353">
    <property type="entry name" value="Proteasome_sua/b"/>
</dbReference>